<evidence type="ECO:0000313" key="1">
    <source>
        <dbReference type="EMBL" id="CDI11750.1"/>
    </source>
</evidence>
<proteinExistence type="predicted"/>
<organism evidence="1 2">
    <name type="scientific">Agrobacterium pusense</name>
    <dbReference type="NCBI Taxonomy" id="648995"/>
    <lineage>
        <taxon>Bacteria</taxon>
        <taxon>Pseudomonadati</taxon>
        <taxon>Pseudomonadota</taxon>
        <taxon>Alphaproteobacteria</taxon>
        <taxon>Hyphomicrobiales</taxon>
        <taxon>Rhizobiaceae</taxon>
        <taxon>Rhizobium/Agrobacterium group</taxon>
        <taxon>Agrobacterium</taxon>
    </lineage>
</organism>
<dbReference type="HOGENOM" id="CLU_2107050_0_0_5"/>
<dbReference type="EMBL" id="HG518324">
    <property type="protein sequence ID" value="CDI11750.1"/>
    <property type="molecule type" value="Genomic_DNA"/>
</dbReference>
<protein>
    <submittedName>
        <fullName evidence="1">Uncharacterized protein</fullName>
    </submittedName>
</protein>
<reference evidence="1 2" key="1">
    <citation type="journal article" date="2013" name="Genome Announc.">
        <title>Complete Genome Sequence of the Sesbania Symbiont and Rice Growth-Promoting Endophyte Rhizobium sp. Strain IRBG74.</title>
        <authorList>
            <person name="Crook M.B."/>
            <person name="Mitra S."/>
            <person name="Ane J.M."/>
            <person name="Sadowsky M.J."/>
            <person name="Gyaneshwar P."/>
        </authorList>
    </citation>
    <scope>NUCLEOTIDE SEQUENCE [LARGE SCALE GENOMIC DNA]</scope>
    <source>
        <strain evidence="1 2">IRBG74</strain>
        <plasmid evidence="2">IRBL74_p</plasmid>
    </source>
</reference>
<accession>U4Q6L2</accession>
<name>U4Q6L2_9HYPH</name>
<geneLocation type="plasmid" evidence="1 2">
    <name>IRBL74_p</name>
</geneLocation>
<keyword evidence="1" id="KW-0614">Plasmid</keyword>
<sequence>MTDDALNRRVCDAATMPVNLMTTSSQDVHRLTELAVAGITLGPAPYIALISAVEEEANALLYLGGMFRKLAYPLGPLVLSSHFVDLHLMDLSSVEKRGVVDRAFCGELIGRCRLP</sequence>
<dbReference type="AlphaFoldDB" id="U4Q6L2"/>
<dbReference type="KEGG" id="rir:BN877_p0021"/>
<dbReference type="Proteomes" id="UP000016944">
    <property type="component" value="Plasmid IRBL74_p"/>
</dbReference>
<evidence type="ECO:0000313" key="2">
    <source>
        <dbReference type="Proteomes" id="UP000016944"/>
    </source>
</evidence>
<gene>
    <name evidence="1" type="ORF">BN877_p0021</name>
</gene>